<keyword evidence="4" id="KW-1185">Reference proteome</keyword>
<feature type="compositionally biased region" description="Acidic residues" evidence="1">
    <location>
        <begin position="81"/>
        <end position="97"/>
    </location>
</feature>
<name>A0A498P110_LABRO</name>
<feature type="signal peptide" evidence="2">
    <location>
        <begin position="1"/>
        <end position="16"/>
    </location>
</feature>
<evidence type="ECO:0000256" key="2">
    <source>
        <dbReference type="SAM" id="SignalP"/>
    </source>
</evidence>
<feature type="chain" id="PRO_5019779321" evidence="2">
    <location>
        <begin position="17"/>
        <end position="97"/>
    </location>
</feature>
<evidence type="ECO:0000256" key="1">
    <source>
        <dbReference type="SAM" id="MobiDB-lite"/>
    </source>
</evidence>
<accession>A0A498P110</accession>
<evidence type="ECO:0000313" key="3">
    <source>
        <dbReference type="EMBL" id="RXN37529.1"/>
    </source>
</evidence>
<evidence type="ECO:0000313" key="4">
    <source>
        <dbReference type="Proteomes" id="UP000290572"/>
    </source>
</evidence>
<sequence>MRQFLLLVFTITASVAFTSPPVQDEKLLDQVVKVPVVKKEQTVELTEEEADPLMEDEADVDSRMVEPDLVPEETQVMLEEPVLDADYLTEETPETRA</sequence>
<dbReference type="Proteomes" id="UP000290572">
    <property type="component" value="Unassembled WGS sequence"/>
</dbReference>
<protein>
    <submittedName>
        <fullName evidence="3">Bone marrow proteoglycan-like isoform X1</fullName>
    </submittedName>
</protein>
<feature type="compositionally biased region" description="Acidic residues" evidence="1">
    <location>
        <begin position="45"/>
        <end position="59"/>
    </location>
</feature>
<dbReference type="AlphaFoldDB" id="A0A498P110"/>
<reference evidence="3 4" key="1">
    <citation type="submission" date="2018-03" db="EMBL/GenBank/DDBJ databases">
        <title>Draft genome sequence of Rohu Carp (Labeo rohita).</title>
        <authorList>
            <person name="Das P."/>
            <person name="Kushwaha B."/>
            <person name="Joshi C.G."/>
            <person name="Kumar D."/>
            <person name="Nagpure N.S."/>
            <person name="Sahoo L."/>
            <person name="Das S.P."/>
            <person name="Bit A."/>
            <person name="Patnaik S."/>
            <person name="Meher P.K."/>
            <person name="Jayasankar P."/>
            <person name="Koringa P.G."/>
            <person name="Patel N.V."/>
            <person name="Hinsu A.T."/>
            <person name="Kumar R."/>
            <person name="Pandey M."/>
            <person name="Agarwal S."/>
            <person name="Srivastava S."/>
            <person name="Singh M."/>
            <person name="Iquebal M.A."/>
            <person name="Jaiswal S."/>
            <person name="Angadi U.B."/>
            <person name="Kumar N."/>
            <person name="Raza M."/>
            <person name="Shah T.M."/>
            <person name="Rai A."/>
            <person name="Jena J.K."/>
        </authorList>
    </citation>
    <scope>NUCLEOTIDE SEQUENCE [LARGE SCALE GENOMIC DNA]</scope>
    <source>
        <strain evidence="3">DASCIFA01</strain>
        <tissue evidence="3">Testis</tissue>
    </source>
</reference>
<comment type="caution">
    <text evidence="3">The sequence shown here is derived from an EMBL/GenBank/DDBJ whole genome shotgun (WGS) entry which is preliminary data.</text>
</comment>
<keyword evidence="2" id="KW-0732">Signal</keyword>
<organism evidence="3 4">
    <name type="scientific">Labeo rohita</name>
    <name type="common">Indian major carp</name>
    <name type="synonym">Cyprinus rohita</name>
    <dbReference type="NCBI Taxonomy" id="84645"/>
    <lineage>
        <taxon>Eukaryota</taxon>
        <taxon>Metazoa</taxon>
        <taxon>Chordata</taxon>
        <taxon>Craniata</taxon>
        <taxon>Vertebrata</taxon>
        <taxon>Euteleostomi</taxon>
        <taxon>Actinopterygii</taxon>
        <taxon>Neopterygii</taxon>
        <taxon>Teleostei</taxon>
        <taxon>Ostariophysi</taxon>
        <taxon>Cypriniformes</taxon>
        <taxon>Cyprinidae</taxon>
        <taxon>Labeoninae</taxon>
        <taxon>Labeonini</taxon>
        <taxon>Labeo</taxon>
    </lineage>
</organism>
<feature type="region of interest" description="Disordered" evidence="1">
    <location>
        <begin position="43"/>
        <end position="97"/>
    </location>
</feature>
<gene>
    <name evidence="3" type="ORF">ROHU_001974</name>
</gene>
<proteinExistence type="predicted"/>
<dbReference type="EMBL" id="QBIY01005743">
    <property type="protein sequence ID" value="RXN37529.1"/>
    <property type="molecule type" value="Genomic_DNA"/>
</dbReference>